<keyword evidence="6" id="KW-1185">Reference proteome</keyword>
<feature type="compositionally biased region" description="Acidic residues" evidence="3">
    <location>
        <begin position="326"/>
        <end position="336"/>
    </location>
</feature>
<feature type="region of interest" description="Disordered" evidence="3">
    <location>
        <begin position="1"/>
        <end position="32"/>
    </location>
</feature>
<keyword evidence="2" id="KW-0175">Coiled coil</keyword>
<dbReference type="RefSeq" id="XP_014662168.1">
    <property type="nucleotide sequence ID" value="XM_014806682.1"/>
</dbReference>
<feature type="domain" description="Apoptosis-antagonizing transcription factor C-terminal" evidence="4">
    <location>
        <begin position="481"/>
        <end position="563"/>
    </location>
</feature>
<protein>
    <submittedName>
        <fullName evidence="7">Protein AATF-like</fullName>
    </submittedName>
</protein>
<feature type="region of interest" description="Disordered" evidence="3">
    <location>
        <begin position="306"/>
        <end position="337"/>
    </location>
</feature>
<evidence type="ECO:0000256" key="1">
    <source>
        <dbReference type="ARBA" id="ARBA00008966"/>
    </source>
</evidence>
<dbReference type="PANTHER" id="PTHR15565">
    <property type="entry name" value="AATF PROTEIN APOPTOSIS ANTAGONIZING TRANSCRIPTION FACTOR"/>
    <property type="match status" value="1"/>
</dbReference>
<proteinExistence type="inferred from homology"/>
<feature type="compositionally biased region" description="Basic and acidic residues" evidence="3">
    <location>
        <begin position="186"/>
        <end position="197"/>
    </location>
</feature>
<dbReference type="GeneID" id="106805184"/>
<dbReference type="Pfam" id="PF08164">
    <property type="entry name" value="TRAUB"/>
    <property type="match status" value="1"/>
</dbReference>
<dbReference type="Pfam" id="PF13339">
    <property type="entry name" value="AATF-Che1"/>
    <property type="match status" value="1"/>
</dbReference>
<evidence type="ECO:0000256" key="2">
    <source>
        <dbReference type="SAM" id="Coils"/>
    </source>
</evidence>
<feature type="domain" description="AATF leucine zipper-containing" evidence="5">
    <location>
        <begin position="223"/>
        <end position="381"/>
    </location>
</feature>
<accession>A0ABM1DQE7</accession>
<evidence type="ECO:0000256" key="3">
    <source>
        <dbReference type="SAM" id="MobiDB-lite"/>
    </source>
</evidence>
<feature type="compositionally biased region" description="Basic and acidic residues" evidence="3">
    <location>
        <begin position="306"/>
        <end position="325"/>
    </location>
</feature>
<feature type="coiled-coil region" evidence="2">
    <location>
        <begin position="271"/>
        <end position="298"/>
    </location>
</feature>
<evidence type="ECO:0000313" key="6">
    <source>
        <dbReference type="Proteomes" id="UP000695022"/>
    </source>
</evidence>
<feature type="region of interest" description="Disordered" evidence="3">
    <location>
        <begin position="63"/>
        <end position="207"/>
    </location>
</feature>
<dbReference type="Proteomes" id="UP000695022">
    <property type="component" value="Unplaced"/>
</dbReference>
<feature type="region of interest" description="Disordered" evidence="3">
    <location>
        <begin position="431"/>
        <end position="452"/>
    </location>
</feature>
<evidence type="ECO:0000259" key="4">
    <source>
        <dbReference type="Pfam" id="PF08164"/>
    </source>
</evidence>
<evidence type="ECO:0000259" key="5">
    <source>
        <dbReference type="Pfam" id="PF13339"/>
    </source>
</evidence>
<comment type="similarity">
    <text evidence="1">Belongs to the AATF family.</text>
</comment>
<dbReference type="InterPro" id="IPR025160">
    <property type="entry name" value="AATF"/>
</dbReference>
<dbReference type="InterPro" id="IPR012617">
    <property type="entry name" value="AATF_C"/>
</dbReference>
<evidence type="ECO:0000313" key="7">
    <source>
        <dbReference type="RefSeq" id="XP_014662168.1"/>
    </source>
</evidence>
<dbReference type="PANTHER" id="PTHR15565:SF0">
    <property type="entry name" value="PROTEIN AATF"/>
    <property type="match status" value="1"/>
</dbReference>
<feature type="compositionally biased region" description="Acidic residues" evidence="3">
    <location>
        <begin position="163"/>
        <end position="185"/>
    </location>
</feature>
<dbReference type="InterPro" id="IPR039223">
    <property type="entry name" value="AATF/Bfr2"/>
</dbReference>
<reference evidence="7" key="1">
    <citation type="submission" date="2025-08" db="UniProtKB">
        <authorList>
            <consortium name="RefSeq"/>
        </authorList>
    </citation>
    <scope>IDENTIFICATION</scope>
</reference>
<gene>
    <name evidence="7" type="primary">LOC106805184</name>
</gene>
<feature type="compositionally biased region" description="Acidic residues" evidence="3">
    <location>
        <begin position="93"/>
        <end position="139"/>
    </location>
</feature>
<sequence>MASLAEKIAELTNPSPEFHDPEDDIAEETSAKVLTRKRVEADDSYVHVGGSKLRRKTAALLSESDRRYSGKTVSRKQLKIGDVELARPSGADGEFESGTTDEDEMDDDDDDDDGEEEAEEAEEQEEEGSQSEEEDENDEMTQQKQFSFVDNGDYSKYANGSSGEEEEDDDDDDEEEEEEEEEVVEDGTHKGDEDIHKSIGGKLGTGSVDSAVRHFTRASIDDEVQRGAHTKLQLKTWDSLLEGRIRMQKLLLSANQLPQHETWSEFTGSVSAETQQKLETAQASLKLLLDELVNLQTLLLRQHPETRHVADGNRSEEAPRAASHDSDEEITSEDEVVSVGMSKKPTLKRKISMDEYPDFLEKRHKDFIPYRNATIQKWNDKTKLTSGKAGKSFGAFDQSVLTQVQLILADKDRLVKRTQLKRSSYRVIGKADSAASGGEAEQEDAEEAAARGEEGERVVAACRDAHLKEYDAEIFDDDDFYHQLLRELIERKTADVTDPVALSRQWLQIQKLRSKVKKKVDTKASKGRKVRYDIHSKLVNFMAPLDMCRVTDASRNELYSSLFGKRMQVAMDTTEVSAAS</sequence>
<organism evidence="6 7">
    <name type="scientific">Priapulus caudatus</name>
    <name type="common">Priapulid worm</name>
    <dbReference type="NCBI Taxonomy" id="37621"/>
    <lineage>
        <taxon>Eukaryota</taxon>
        <taxon>Metazoa</taxon>
        <taxon>Ecdysozoa</taxon>
        <taxon>Scalidophora</taxon>
        <taxon>Priapulida</taxon>
        <taxon>Priapulimorpha</taxon>
        <taxon>Priapulimorphida</taxon>
        <taxon>Priapulidae</taxon>
        <taxon>Priapulus</taxon>
    </lineage>
</organism>
<name>A0ABM1DQE7_PRICU</name>